<protein>
    <submittedName>
        <fullName evidence="1">Uncharacterized protein</fullName>
    </submittedName>
</protein>
<name>A0A0F9BMD6_9ZZZZ</name>
<proteinExistence type="predicted"/>
<dbReference type="EMBL" id="LAZR01040223">
    <property type="protein sequence ID" value="KKL15027.1"/>
    <property type="molecule type" value="Genomic_DNA"/>
</dbReference>
<comment type="caution">
    <text evidence="1">The sequence shown here is derived from an EMBL/GenBank/DDBJ whole genome shotgun (WGS) entry which is preliminary data.</text>
</comment>
<evidence type="ECO:0000313" key="1">
    <source>
        <dbReference type="EMBL" id="KKL15027.1"/>
    </source>
</evidence>
<accession>A0A0F9BMD6</accession>
<reference evidence="1" key="1">
    <citation type="journal article" date="2015" name="Nature">
        <title>Complex archaea that bridge the gap between prokaryotes and eukaryotes.</title>
        <authorList>
            <person name="Spang A."/>
            <person name="Saw J.H."/>
            <person name="Jorgensen S.L."/>
            <person name="Zaremba-Niedzwiedzka K."/>
            <person name="Martijn J."/>
            <person name="Lind A.E."/>
            <person name="van Eijk R."/>
            <person name="Schleper C."/>
            <person name="Guy L."/>
            <person name="Ettema T.J."/>
        </authorList>
    </citation>
    <scope>NUCLEOTIDE SEQUENCE</scope>
</reference>
<gene>
    <name evidence="1" type="ORF">LCGC14_2509730</name>
</gene>
<dbReference type="AlphaFoldDB" id="A0A0F9BMD6"/>
<sequence>MSRYWLTPPDIYKPLDDEFHFDYDPCPYPRVPGFNSLELPWGKMNYCNPPFRKTDGNTHGPTAFVRKAIAEKEKGNSTVLLIPVQSYINLLLEAGAELRSAGRTRFLEVETGESLPSPSPTLLAILRGEK</sequence>
<organism evidence="1">
    <name type="scientific">marine sediment metagenome</name>
    <dbReference type="NCBI Taxonomy" id="412755"/>
    <lineage>
        <taxon>unclassified sequences</taxon>
        <taxon>metagenomes</taxon>
        <taxon>ecological metagenomes</taxon>
    </lineage>
</organism>